<dbReference type="Proteomes" id="UP001212997">
    <property type="component" value="Unassembled WGS sequence"/>
</dbReference>
<dbReference type="AlphaFoldDB" id="A0AAD5UUS3"/>
<organism evidence="1 2">
    <name type="scientific">Meripilus lineatus</name>
    <dbReference type="NCBI Taxonomy" id="2056292"/>
    <lineage>
        <taxon>Eukaryota</taxon>
        <taxon>Fungi</taxon>
        <taxon>Dikarya</taxon>
        <taxon>Basidiomycota</taxon>
        <taxon>Agaricomycotina</taxon>
        <taxon>Agaricomycetes</taxon>
        <taxon>Polyporales</taxon>
        <taxon>Meripilaceae</taxon>
        <taxon>Meripilus</taxon>
    </lineage>
</organism>
<name>A0AAD5UUS3_9APHY</name>
<comment type="caution">
    <text evidence="1">The sequence shown here is derived from an EMBL/GenBank/DDBJ whole genome shotgun (WGS) entry which is preliminary data.</text>
</comment>
<evidence type="ECO:0000313" key="1">
    <source>
        <dbReference type="EMBL" id="KAJ3475154.1"/>
    </source>
</evidence>
<sequence length="255" mass="28610">MFPETWEIWLTVPESERKLLRSGISEPLQMIFTLSVREPLKLDNHDLVVWKEFDFAQGDILPSSIPLFSLIGWLPPGDFGLECDFELAISTARTLEDDTGDLVQAVYSRVIPPGHSAEFIPNLWGAASRSTDDCYKAIKGINGTRIPTSFALSSCVIPVGSDVPKFQPITLPKPVFPGQAVSYDTRITLEAFTVPGYRRFKIGQVVRRDQLQPILCKSTDRPWNIAVRDIYKAPLWEIRARSDGAHVAEEYGFQA</sequence>
<evidence type="ECO:0000313" key="2">
    <source>
        <dbReference type="Proteomes" id="UP001212997"/>
    </source>
</evidence>
<dbReference type="EMBL" id="JANAWD010000906">
    <property type="protein sequence ID" value="KAJ3475154.1"/>
    <property type="molecule type" value="Genomic_DNA"/>
</dbReference>
<protein>
    <submittedName>
        <fullName evidence="1">Uncharacterized protein</fullName>
    </submittedName>
</protein>
<keyword evidence="2" id="KW-1185">Reference proteome</keyword>
<accession>A0AAD5UUS3</accession>
<proteinExistence type="predicted"/>
<gene>
    <name evidence="1" type="ORF">NLI96_g12027</name>
</gene>
<reference evidence="1" key="1">
    <citation type="submission" date="2022-07" db="EMBL/GenBank/DDBJ databases">
        <title>Genome Sequence of Physisporinus lineatus.</title>
        <authorList>
            <person name="Buettner E."/>
        </authorList>
    </citation>
    <scope>NUCLEOTIDE SEQUENCE</scope>
    <source>
        <strain evidence="1">VT162</strain>
    </source>
</reference>